<feature type="transmembrane region" description="Helical" evidence="7">
    <location>
        <begin position="135"/>
        <end position="153"/>
    </location>
</feature>
<evidence type="ECO:0000256" key="5">
    <source>
        <dbReference type="ARBA" id="ARBA00023136"/>
    </source>
</evidence>
<evidence type="ECO:0000256" key="1">
    <source>
        <dbReference type="ARBA" id="ARBA00004141"/>
    </source>
</evidence>
<keyword evidence="5 7" id="KW-0472">Membrane</keyword>
<evidence type="ECO:0000313" key="10">
    <source>
        <dbReference type="Proteomes" id="UP000736335"/>
    </source>
</evidence>
<feature type="transmembrane region" description="Helical" evidence="7">
    <location>
        <begin position="80"/>
        <end position="98"/>
    </location>
</feature>
<sequence>MAEKVQARFGETASGNSTKDENGDVIDEKKLLRKLDWHVVPCLTILFLLSFMDRTNIGNARIEGLVADLHMTGDQYLTTLSVYFIGYVLFEVPSNIILKLTTPQLWLPTLTLIWGIVCTLMGLTQNFPGLLAVRFFLGVTESGFFPGVAYYLSMWYKRNELHYRVALSFAAPTLAGAFGGIFAYGIAKMKGMAGLGGWRWIFIIEGLMTVVASLIAYFFVHNYPATAKFLTPQEKEYVIARLKEDSDAVRDEKFSWDGVYQALKDPKVWLYGLCFHTMSLPVYTLSLFLPTIITELGYTAAQAQLLSTPPYVAAFFVTMAAAVVAERTRLRAPFAIAGSALAIVGYIMLLTSHRPGVAYTATILAASGIYSATAIALSWPVNNVSGQTKRATASAMQLSIGNVAAIIGTQLYRPKWSPRFFVGHSVAMGYLVGNIVVVTMLWYILKNENARRDRGERDDRLRGMDKDAFLGDDDPRWRFQT</sequence>
<feature type="region of interest" description="Disordered" evidence="6">
    <location>
        <begin position="1"/>
        <end position="22"/>
    </location>
</feature>
<keyword evidence="10" id="KW-1185">Reference proteome</keyword>
<dbReference type="CDD" id="cd17327">
    <property type="entry name" value="MFS_FEN2_like"/>
    <property type="match status" value="1"/>
</dbReference>
<proteinExistence type="predicted"/>
<feature type="domain" description="Major facilitator superfamily (MFS) profile" evidence="8">
    <location>
        <begin position="39"/>
        <end position="451"/>
    </location>
</feature>
<accession>A0A9P6L4U5</accession>
<organism evidence="9 10">
    <name type="scientific">Thelephora terrestris</name>
    <dbReference type="NCBI Taxonomy" id="56493"/>
    <lineage>
        <taxon>Eukaryota</taxon>
        <taxon>Fungi</taxon>
        <taxon>Dikarya</taxon>
        <taxon>Basidiomycota</taxon>
        <taxon>Agaricomycotina</taxon>
        <taxon>Agaricomycetes</taxon>
        <taxon>Thelephorales</taxon>
        <taxon>Thelephoraceae</taxon>
        <taxon>Thelephora</taxon>
    </lineage>
</organism>
<dbReference type="InterPro" id="IPR020846">
    <property type="entry name" value="MFS_dom"/>
</dbReference>
<dbReference type="Gene3D" id="1.20.1250.20">
    <property type="entry name" value="MFS general substrate transporter like domains"/>
    <property type="match status" value="2"/>
</dbReference>
<feature type="transmembrane region" description="Helical" evidence="7">
    <location>
        <begin position="198"/>
        <end position="220"/>
    </location>
</feature>
<dbReference type="AlphaFoldDB" id="A0A9P6L4U5"/>
<reference evidence="9" key="2">
    <citation type="submission" date="2020-11" db="EMBL/GenBank/DDBJ databases">
        <authorList>
            <consortium name="DOE Joint Genome Institute"/>
            <person name="Kuo A."/>
            <person name="Miyauchi S."/>
            <person name="Kiss E."/>
            <person name="Drula E."/>
            <person name="Kohler A."/>
            <person name="Sanchez-Garcia M."/>
            <person name="Andreopoulos B."/>
            <person name="Barry K.W."/>
            <person name="Bonito G."/>
            <person name="Buee M."/>
            <person name="Carver A."/>
            <person name="Chen C."/>
            <person name="Cichocki N."/>
            <person name="Clum A."/>
            <person name="Culley D."/>
            <person name="Crous P.W."/>
            <person name="Fauchery L."/>
            <person name="Girlanda M."/>
            <person name="Hayes R."/>
            <person name="Keri Z."/>
            <person name="Labutti K."/>
            <person name="Lipzen A."/>
            <person name="Lombard V."/>
            <person name="Magnuson J."/>
            <person name="Maillard F."/>
            <person name="Morin E."/>
            <person name="Murat C."/>
            <person name="Nolan M."/>
            <person name="Ohm R."/>
            <person name="Pangilinan J."/>
            <person name="Pereira M."/>
            <person name="Perotto S."/>
            <person name="Peter M."/>
            <person name="Riley R."/>
            <person name="Sitrit Y."/>
            <person name="Stielow B."/>
            <person name="Szollosi G."/>
            <person name="Zifcakova L."/>
            <person name="Stursova M."/>
            <person name="Spatafora J.W."/>
            <person name="Tedersoo L."/>
            <person name="Vaario L.-M."/>
            <person name="Yamada A."/>
            <person name="Yan M."/>
            <person name="Wang P."/>
            <person name="Xu J."/>
            <person name="Bruns T."/>
            <person name="Baldrian P."/>
            <person name="Vilgalys R."/>
            <person name="Henrissat B."/>
            <person name="Grigoriev I.V."/>
            <person name="Hibbett D."/>
            <person name="Nagy L.G."/>
            <person name="Martin F.M."/>
        </authorList>
    </citation>
    <scope>NUCLEOTIDE SEQUENCE</scope>
    <source>
        <strain evidence="9">UH-Tt-Lm1</strain>
    </source>
</reference>
<evidence type="ECO:0000256" key="2">
    <source>
        <dbReference type="ARBA" id="ARBA00022448"/>
    </source>
</evidence>
<dbReference type="FunFam" id="1.20.1250.20:FF:000034">
    <property type="entry name" value="MFS general substrate transporter"/>
    <property type="match status" value="1"/>
</dbReference>
<feature type="transmembrane region" description="Helical" evidence="7">
    <location>
        <begin position="357"/>
        <end position="379"/>
    </location>
</feature>
<feature type="transmembrane region" description="Helical" evidence="7">
    <location>
        <begin position="165"/>
        <end position="186"/>
    </location>
</feature>
<evidence type="ECO:0000256" key="3">
    <source>
        <dbReference type="ARBA" id="ARBA00022692"/>
    </source>
</evidence>
<protein>
    <submittedName>
        <fullName evidence="9">MFS transporter</fullName>
    </submittedName>
</protein>
<dbReference type="GO" id="GO:0016020">
    <property type="term" value="C:membrane"/>
    <property type="evidence" value="ECO:0007669"/>
    <property type="project" value="UniProtKB-SubCell"/>
</dbReference>
<dbReference type="SUPFAM" id="SSF103473">
    <property type="entry name" value="MFS general substrate transporter"/>
    <property type="match status" value="1"/>
</dbReference>
<feature type="transmembrane region" description="Helical" evidence="7">
    <location>
        <begin position="332"/>
        <end position="351"/>
    </location>
</feature>
<feature type="transmembrane region" description="Helical" evidence="7">
    <location>
        <begin position="268"/>
        <end position="293"/>
    </location>
</feature>
<feature type="transmembrane region" description="Helical" evidence="7">
    <location>
        <begin position="105"/>
        <end position="123"/>
    </location>
</feature>
<evidence type="ECO:0000313" key="9">
    <source>
        <dbReference type="EMBL" id="KAF9783317.1"/>
    </source>
</evidence>
<feature type="transmembrane region" description="Helical" evidence="7">
    <location>
        <begin position="35"/>
        <end position="52"/>
    </location>
</feature>
<keyword evidence="4 7" id="KW-1133">Transmembrane helix</keyword>
<dbReference type="PANTHER" id="PTHR43791">
    <property type="entry name" value="PERMEASE-RELATED"/>
    <property type="match status" value="1"/>
</dbReference>
<comment type="caution">
    <text evidence="9">The sequence shown here is derived from an EMBL/GenBank/DDBJ whole genome shotgun (WGS) entry which is preliminary data.</text>
</comment>
<keyword evidence="2" id="KW-0813">Transport</keyword>
<dbReference type="InterPro" id="IPR036259">
    <property type="entry name" value="MFS_trans_sf"/>
</dbReference>
<name>A0A9P6L4U5_9AGAM</name>
<evidence type="ECO:0000259" key="8">
    <source>
        <dbReference type="PROSITE" id="PS50850"/>
    </source>
</evidence>
<evidence type="ECO:0000256" key="7">
    <source>
        <dbReference type="SAM" id="Phobius"/>
    </source>
</evidence>
<dbReference type="EMBL" id="WIUZ02000010">
    <property type="protein sequence ID" value="KAF9783317.1"/>
    <property type="molecule type" value="Genomic_DNA"/>
</dbReference>
<dbReference type="Proteomes" id="UP000736335">
    <property type="component" value="Unassembled WGS sequence"/>
</dbReference>
<feature type="transmembrane region" description="Helical" evidence="7">
    <location>
        <begin position="305"/>
        <end position="325"/>
    </location>
</feature>
<keyword evidence="3 7" id="KW-0812">Transmembrane</keyword>
<reference evidence="9" key="1">
    <citation type="journal article" date="2020" name="Nat. Commun.">
        <title>Large-scale genome sequencing of mycorrhizal fungi provides insights into the early evolution of symbiotic traits.</title>
        <authorList>
            <person name="Miyauchi S."/>
            <person name="Kiss E."/>
            <person name="Kuo A."/>
            <person name="Drula E."/>
            <person name="Kohler A."/>
            <person name="Sanchez-Garcia M."/>
            <person name="Morin E."/>
            <person name="Andreopoulos B."/>
            <person name="Barry K.W."/>
            <person name="Bonito G."/>
            <person name="Buee M."/>
            <person name="Carver A."/>
            <person name="Chen C."/>
            <person name="Cichocki N."/>
            <person name="Clum A."/>
            <person name="Culley D."/>
            <person name="Crous P.W."/>
            <person name="Fauchery L."/>
            <person name="Girlanda M."/>
            <person name="Hayes R.D."/>
            <person name="Keri Z."/>
            <person name="LaButti K."/>
            <person name="Lipzen A."/>
            <person name="Lombard V."/>
            <person name="Magnuson J."/>
            <person name="Maillard F."/>
            <person name="Murat C."/>
            <person name="Nolan M."/>
            <person name="Ohm R.A."/>
            <person name="Pangilinan J."/>
            <person name="Pereira M.F."/>
            <person name="Perotto S."/>
            <person name="Peter M."/>
            <person name="Pfister S."/>
            <person name="Riley R."/>
            <person name="Sitrit Y."/>
            <person name="Stielow J.B."/>
            <person name="Szollosi G."/>
            <person name="Zifcakova L."/>
            <person name="Stursova M."/>
            <person name="Spatafora J.W."/>
            <person name="Tedersoo L."/>
            <person name="Vaario L.M."/>
            <person name="Yamada A."/>
            <person name="Yan M."/>
            <person name="Wang P."/>
            <person name="Xu J."/>
            <person name="Bruns T."/>
            <person name="Baldrian P."/>
            <person name="Vilgalys R."/>
            <person name="Dunand C."/>
            <person name="Henrissat B."/>
            <person name="Grigoriev I.V."/>
            <person name="Hibbett D."/>
            <person name="Nagy L.G."/>
            <person name="Martin F.M."/>
        </authorList>
    </citation>
    <scope>NUCLEOTIDE SEQUENCE</scope>
    <source>
        <strain evidence="9">UH-Tt-Lm1</strain>
    </source>
</reference>
<evidence type="ECO:0000256" key="4">
    <source>
        <dbReference type="ARBA" id="ARBA00022989"/>
    </source>
</evidence>
<dbReference type="OrthoDB" id="2962993at2759"/>
<comment type="subcellular location">
    <subcellularLocation>
        <location evidence="1">Membrane</location>
        <topology evidence="1">Multi-pass membrane protein</topology>
    </subcellularLocation>
</comment>
<dbReference type="InterPro" id="IPR011701">
    <property type="entry name" value="MFS"/>
</dbReference>
<dbReference type="PANTHER" id="PTHR43791:SF22">
    <property type="entry name" value="TRANSPORTER, PUTATIVE (AFU_ORTHOLOGUE AFUA_6G11320)-RELATED"/>
    <property type="match status" value="1"/>
</dbReference>
<feature type="transmembrane region" description="Helical" evidence="7">
    <location>
        <begin position="391"/>
        <end position="412"/>
    </location>
</feature>
<dbReference type="Pfam" id="PF07690">
    <property type="entry name" value="MFS_1"/>
    <property type="match status" value="1"/>
</dbReference>
<feature type="transmembrane region" description="Helical" evidence="7">
    <location>
        <begin position="424"/>
        <end position="445"/>
    </location>
</feature>
<dbReference type="PROSITE" id="PS50850">
    <property type="entry name" value="MFS"/>
    <property type="match status" value="1"/>
</dbReference>
<dbReference type="GO" id="GO:0022857">
    <property type="term" value="F:transmembrane transporter activity"/>
    <property type="evidence" value="ECO:0007669"/>
    <property type="project" value="InterPro"/>
</dbReference>
<evidence type="ECO:0000256" key="6">
    <source>
        <dbReference type="SAM" id="MobiDB-lite"/>
    </source>
</evidence>
<dbReference type="FunFam" id="1.20.1250.20:FF:000068">
    <property type="entry name" value="MFS general substrate transporter"/>
    <property type="match status" value="1"/>
</dbReference>
<gene>
    <name evidence="9" type="ORF">BJ322DRAFT_146061</name>
</gene>